<keyword evidence="8 15" id="KW-0067">ATP-binding</keyword>
<evidence type="ECO:0000256" key="3">
    <source>
        <dbReference type="ARBA" id="ARBA00022741"/>
    </source>
</evidence>
<evidence type="ECO:0000256" key="7">
    <source>
        <dbReference type="ARBA" id="ARBA00022839"/>
    </source>
</evidence>
<dbReference type="STRING" id="1798471.A3A21_00725"/>
<dbReference type="GO" id="GO:0005524">
    <property type="term" value="F:ATP binding"/>
    <property type="evidence" value="ECO:0007669"/>
    <property type="project" value="UniProtKB-UniRule"/>
</dbReference>
<evidence type="ECO:0000256" key="10">
    <source>
        <dbReference type="ARBA" id="ARBA00023204"/>
    </source>
</evidence>
<organism evidence="18 19">
    <name type="scientific">Candidatus Jorgensenbacteria bacterium RIFCSPLOWO2_01_FULL_45_25b</name>
    <dbReference type="NCBI Taxonomy" id="1798471"/>
    <lineage>
        <taxon>Bacteria</taxon>
        <taxon>Candidatus Joergenseniibacteriota</taxon>
    </lineage>
</organism>
<reference evidence="18 19" key="1">
    <citation type="journal article" date="2016" name="Nat. Commun.">
        <title>Thousands of microbial genomes shed light on interconnected biogeochemical processes in an aquifer system.</title>
        <authorList>
            <person name="Anantharaman K."/>
            <person name="Brown C.T."/>
            <person name="Hug L.A."/>
            <person name="Sharon I."/>
            <person name="Castelle C.J."/>
            <person name="Probst A.J."/>
            <person name="Thomas B.C."/>
            <person name="Singh A."/>
            <person name="Wilkins M.J."/>
            <person name="Karaoz U."/>
            <person name="Brodie E.L."/>
            <person name="Williams K.H."/>
            <person name="Hubbard S.S."/>
            <person name="Banfield J.F."/>
        </authorList>
    </citation>
    <scope>NUCLEOTIDE SEQUENCE [LARGE SCALE GENOMIC DNA]</scope>
</reference>
<dbReference type="Gene3D" id="3.40.50.300">
    <property type="entry name" value="P-loop containing nucleotide triphosphate hydrolases"/>
    <property type="match status" value="2"/>
</dbReference>
<dbReference type="InterPro" id="IPR013986">
    <property type="entry name" value="DExx_box_DNA_helicase_dom_sf"/>
</dbReference>
<feature type="domain" description="UvrD-like helicase ATP-binding" evidence="16">
    <location>
        <begin position="9"/>
        <end position="329"/>
    </location>
</feature>
<dbReference type="PANTHER" id="PTHR11070">
    <property type="entry name" value="UVRD / RECB / PCRA DNA HELICASE FAMILY MEMBER"/>
    <property type="match status" value="1"/>
</dbReference>
<dbReference type="Pfam" id="PF00580">
    <property type="entry name" value="UvrD-helicase"/>
    <property type="match status" value="1"/>
</dbReference>
<evidence type="ECO:0000256" key="13">
    <source>
        <dbReference type="ARBA" id="ARBA00034808"/>
    </source>
</evidence>
<proteinExistence type="inferred from homology"/>
<dbReference type="GO" id="GO:0043138">
    <property type="term" value="F:3'-5' DNA helicase activity"/>
    <property type="evidence" value="ECO:0007669"/>
    <property type="project" value="UniProtKB-EC"/>
</dbReference>
<accession>A0A1F6BTB8</accession>
<feature type="domain" description="UvrD-like helicase C-terminal" evidence="17">
    <location>
        <begin position="330"/>
        <end position="604"/>
    </location>
</feature>
<evidence type="ECO:0000256" key="2">
    <source>
        <dbReference type="ARBA" id="ARBA00022722"/>
    </source>
</evidence>
<keyword evidence="5 15" id="KW-0378">Hydrolase</keyword>
<gene>
    <name evidence="18" type="ORF">A3A21_00725</name>
</gene>
<evidence type="ECO:0000259" key="17">
    <source>
        <dbReference type="PROSITE" id="PS51217"/>
    </source>
</evidence>
<evidence type="ECO:0000256" key="4">
    <source>
        <dbReference type="ARBA" id="ARBA00022763"/>
    </source>
</evidence>
<dbReference type="PANTHER" id="PTHR11070:SF2">
    <property type="entry name" value="ATP-DEPENDENT DNA HELICASE SRS2"/>
    <property type="match status" value="1"/>
</dbReference>
<dbReference type="EC" id="5.6.2.4" evidence="13"/>
<dbReference type="PROSITE" id="PS51198">
    <property type="entry name" value="UVRD_HELICASE_ATP_BIND"/>
    <property type="match status" value="1"/>
</dbReference>
<dbReference type="CDD" id="cd17932">
    <property type="entry name" value="DEXQc_UvrD"/>
    <property type="match status" value="1"/>
</dbReference>
<keyword evidence="3 15" id="KW-0547">Nucleotide-binding</keyword>
<dbReference type="EMBL" id="MFKK01000032">
    <property type="protein sequence ID" value="OGG40166.1"/>
    <property type="molecule type" value="Genomic_DNA"/>
</dbReference>
<dbReference type="InterPro" id="IPR027417">
    <property type="entry name" value="P-loop_NTPase"/>
</dbReference>
<evidence type="ECO:0000313" key="18">
    <source>
        <dbReference type="EMBL" id="OGG40166.1"/>
    </source>
</evidence>
<evidence type="ECO:0000256" key="9">
    <source>
        <dbReference type="ARBA" id="ARBA00023125"/>
    </source>
</evidence>
<dbReference type="GO" id="GO:0003677">
    <property type="term" value="F:DNA binding"/>
    <property type="evidence" value="ECO:0007669"/>
    <property type="project" value="UniProtKB-KW"/>
</dbReference>
<keyword evidence="11" id="KW-0413">Isomerase</keyword>
<evidence type="ECO:0000256" key="11">
    <source>
        <dbReference type="ARBA" id="ARBA00023235"/>
    </source>
</evidence>
<evidence type="ECO:0000313" key="19">
    <source>
        <dbReference type="Proteomes" id="UP000176996"/>
    </source>
</evidence>
<comment type="caution">
    <text evidence="18">The sequence shown here is derived from an EMBL/GenBank/DDBJ whole genome shotgun (WGS) entry which is preliminary data.</text>
</comment>
<dbReference type="InterPro" id="IPR014017">
    <property type="entry name" value="DNA_helicase_UvrD-like_C"/>
</dbReference>
<name>A0A1F6BTB8_9BACT</name>
<keyword evidence="4" id="KW-0227">DNA damage</keyword>
<evidence type="ECO:0000256" key="15">
    <source>
        <dbReference type="PROSITE-ProRule" id="PRU00560"/>
    </source>
</evidence>
<dbReference type="AlphaFoldDB" id="A0A1F6BTB8"/>
<dbReference type="InterPro" id="IPR038726">
    <property type="entry name" value="PDDEXK_AddAB-type"/>
</dbReference>
<evidence type="ECO:0000256" key="6">
    <source>
        <dbReference type="ARBA" id="ARBA00022806"/>
    </source>
</evidence>
<dbReference type="GO" id="GO:0000725">
    <property type="term" value="P:recombinational repair"/>
    <property type="evidence" value="ECO:0007669"/>
    <property type="project" value="TreeGrafter"/>
</dbReference>
<dbReference type="InterPro" id="IPR014016">
    <property type="entry name" value="UvrD-like_ATP-bd"/>
</dbReference>
<feature type="binding site" evidence="15">
    <location>
        <begin position="30"/>
        <end position="37"/>
    </location>
    <ligand>
        <name>ATP</name>
        <dbReference type="ChEBI" id="CHEBI:30616"/>
    </ligand>
</feature>
<comment type="catalytic activity">
    <reaction evidence="14">
        <text>ATP + H2O = ADP + phosphate + H(+)</text>
        <dbReference type="Rhea" id="RHEA:13065"/>
        <dbReference type="ChEBI" id="CHEBI:15377"/>
        <dbReference type="ChEBI" id="CHEBI:15378"/>
        <dbReference type="ChEBI" id="CHEBI:30616"/>
        <dbReference type="ChEBI" id="CHEBI:43474"/>
        <dbReference type="ChEBI" id="CHEBI:456216"/>
        <dbReference type="EC" id="5.6.2.4"/>
    </reaction>
</comment>
<evidence type="ECO:0000256" key="5">
    <source>
        <dbReference type="ARBA" id="ARBA00022801"/>
    </source>
</evidence>
<evidence type="ECO:0000256" key="8">
    <source>
        <dbReference type="ARBA" id="ARBA00022840"/>
    </source>
</evidence>
<dbReference type="Gene3D" id="1.10.10.160">
    <property type="match status" value="1"/>
</dbReference>
<evidence type="ECO:0000259" key="16">
    <source>
        <dbReference type="PROSITE" id="PS51198"/>
    </source>
</evidence>
<dbReference type="GO" id="GO:0004527">
    <property type="term" value="F:exonuclease activity"/>
    <property type="evidence" value="ECO:0007669"/>
    <property type="project" value="UniProtKB-KW"/>
</dbReference>
<comment type="similarity">
    <text evidence="1">Belongs to the helicase family. UvrD subfamily.</text>
</comment>
<keyword evidence="2" id="KW-0540">Nuclease</keyword>
<dbReference type="Pfam" id="PF12705">
    <property type="entry name" value="PDDEXK_1"/>
    <property type="match status" value="1"/>
</dbReference>
<keyword evidence="9" id="KW-0238">DNA-binding</keyword>
<sequence length="985" mass="114540">MRTFEELYNRLNTAQKQAVDAIEGPVMVVAGPGTGKTQILTLRIANILRQTDTNPENILALTFTESGVSSMRKRLVEMISTPAYSVCINTFHGFCNGMIEQYPEEFPRVIGSQNITEVDQLRLIEEIIEKTPLKELKPFGDPLHYVKAILISINKLKGEGINPEELADILKKETKEFERIEDLIYETGAHKGKMKGKYQDIEKNLKKNRELRLIYNAYEEELRKRKIYDYADMIMEAMRALKENKNLLLVLQEQYQYILVDEHQDTNNAQNKILELLSSFHPNPNLFVVGDEKQAIYRFQGASLENFYHFKRLYPEAVKITLEENYRSHQLILDAAESVISGEKRLRAKGEHLPKKINIRRFETPDDEIYGLAKDIEEKIKQGARGGEITVLYRENKNASPIARLFEKAGLPFSIESETNLLEDEDVKKLILLFQTVEHIGDDETLAKALHIDVFDIEPIDIWSLLKRAKEEKITIWNIITSEEKLKEMKLESAKNIHALHEKLSRWKKVSKNKNLLDVFEIILRESGLLKHLLSSEDPVEKIEKINSLFSEVRNLVERHRNYSLKDLLLYLESLENNNIHIKKKSLGGKGERVRLMTAHKSKGMEFEYVYMVGVEDGRWGNKRVPSRIHLPDAVYGNMEKKENDKNEDERRLFYVALTRAKKEVTVSYAKTNEEGREQVPSQFIGEIREELKEEESGEAHEQAFKKEKEILFAPKQLKGVDIKDKEFIKEAFMKGGLSVTGLNNYLECPWKYVYVNLLRIPKAKNKHQMYGSAVHGALENFFKKIRYEEPEKDFLLLRFEYHLQKEPLKEQDFEEALKRGKNSLEGYYDAYDGTWIKNTISELNIKGVMLTPEIRLTGKIDKLEIINDKNEVNVVDYKTGDPKTRGEIEGTTKNSEGNIFRQLIFYSLLLNRYADGKYAMARGMIDFVEPDKKGRYKKEEFEIQEKEQKELEETIKRVGEEILEGKCWEKGCEKKECEFCALRK</sequence>
<dbReference type="Proteomes" id="UP000176996">
    <property type="component" value="Unassembled WGS sequence"/>
</dbReference>
<dbReference type="Gene3D" id="3.90.320.10">
    <property type="match status" value="1"/>
</dbReference>
<evidence type="ECO:0000256" key="12">
    <source>
        <dbReference type="ARBA" id="ARBA00034617"/>
    </source>
</evidence>
<evidence type="ECO:0000256" key="14">
    <source>
        <dbReference type="ARBA" id="ARBA00048988"/>
    </source>
</evidence>
<evidence type="ECO:0000256" key="1">
    <source>
        <dbReference type="ARBA" id="ARBA00009922"/>
    </source>
</evidence>
<dbReference type="Pfam" id="PF13361">
    <property type="entry name" value="UvrD_C"/>
    <property type="match status" value="1"/>
</dbReference>
<dbReference type="PROSITE" id="PS51217">
    <property type="entry name" value="UVRD_HELICASE_CTER"/>
    <property type="match status" value="1"/>
</dbReference>
<dbReference type="Gene3D" id="1.10.486.10">
    <property type="entry name" value="PCRA, domain 4"/>
    <property type="match status" value="1"/>
</dbReference>
<keyword evidence="7" id="KW-0269">Exonuclease</keyword>
<dbReference type="SUPFAM" id="SSF52540">
    <property type="entry name" value="P-loop containing nucleoside triphosphate hydrolases"/>
    <property type="match status" value="1"/>
</dbReference>
<keyword evidence="6 15" id="KW-0347">Helicase</keyword>
<keyword evidence="10" id="KW-0234">DNA repair</keyword>
<dbReference type="InterPro" id="IPR000212">
    <property type="entry name" value="DNA_helicase_UvrD/REP"/>
</dbReference>
<comment type="catalytic activity">
    <reaction evidence="12">
        <text>Couples ATP hydrolysis with the unwinding of duplex DNA by translocating in the 3'-5' direction.</text>
        <dbReference type="EC" id="5.6.2.4"/>
    </reaction>
</comment>
<dbReference type="InterPro" id="IPR011604">
    <property type="entry name" value="PDDEXK-like_dom_sf"/>
</dbReference>
<protein>
    <recommendedName>
        <fullName evidence="13">DNA 3'-5' helicase</fullName>
        <ecNumber evidence="13">5.6.2.4</ecNumber>
    </recommendedName>
</protein>